<organism evidence="1 2">
    <name type="scientific">Plasmodium gallinaceum</name>
    <dbReference type="NCBI Taxonomy" id="5849"/>
    <lineage>
        <taxon>Eukaryota</taxon>
        <taxon>Sar</taxon>
        <taxon>Alveolata</taxon>
        <taxon>Apicomplexa</taxon>
        <taxon>Aconoidasida</taxon>
        <taxon>Haemosporida</taxon>
        <taxon>Plasmodiidae</taxon>
        <taxon>Plasmodium</taxon>
        <taxon>Plasmodium (Haemamoeba)</taxon>
    </lineage>
</organism>
<reference evidence="1" key="1">
    <citation type="submission" date="2015-04" db="EMBL/GenBank/DDBJ databases">
        <authorList>
            <consortium name="Pathogen Informatics"/>
        </authorList>
    </citation>
    <scope>NUCLEOTIDE SEQUENCE [LARGE SCALE GENOMIC DNA]</scope>
    <source>
        <strain evidence="1">8A</strain>
    </source>
</reference>
<evidence type="ECO:0000313" key="2">
    <source>
        <dbReference type="Proteomes" id="UP000220797"/>
    </source>
</evidence>
<proteinExistence type="predicted"/>
<dbReference type="OMA" id="NYEKCME"/>
<dbReference type="Proteomes" id="UP000220797">
    <property type="component" value="Unassembled WGS sequence"/>
</dbReference>
<protein>
    <submittedName>
        <fullName evidence="1">Uncharacterized protein</fullName>
    </submittedName>
</protein>
<gene>
    <name evidence="1" type="ORF">PGAL8A_00227100</name>
</gene>
<dbReference type="VEuPathDB" id="PlasmoDB:PGAL8A_00227100"/>
<keyword evidence="2" id="KW-1185">Reference proteome</keyword>
<dbReference type="GeneID" id="39730798"/>
<accession>A0A1J1GRF2</accession>
<dbReference type="OrthoDB" id="368431at2759"/>
<evidence type="ECO:0000313" key="1">
    <source>
        <dbReference type="EMBL" id="CRG94874.1"/>
    </source>
</evidence>
<dbReference type="EMBL" id="CVMV01000032">
    <property type="protein sequence ID" value="CRG94874.1"/>
    <property type="molecule type" value="Genomic_DNA"/>
</dbReference>
<dbReference type="RefSeq" id="XP_028527689.1">
    <property type="nucleotide sequence ID" value="XM_028670992.1"/>
</dbReference>
<name>A0A1J1GRF2_PLAGA</name>
<sequence length="81" mass="9447">MNNEIMKPFFPVVLNGCETISEKFFDCINKNLQPYGDEKSIENGMNQCQTLKINYEKCTEDKLKSLKGSLMFLTSYKEHKK</sequence>
<comment type="caution">
    <text evidence="1">The sequence shown here is derived from an EMBL/GenBank/DDBJ whole genome shotgun (WGS) entry which is preliminary data.</text>
</comment>
<dbReference type="AlphaFoldDB" id="A0A1J1GRF2"/>